<dbReference type="SUPFAM" id="SSF55961">
    <property type="entry name" value="Bet v1-like"/>
    <property type="match status" value="1"/>
</dbReference>
<reference evidence="1 2" key="1">
    <citation type="submission" date="2023-11" db="EMBL/GenBank/DDBJ databases">
        <title>Lentzea sokolovensis, sp. nov., Lentzea kristufkii, sp. nov., and Lentzea miocenensis, sp. nov., rare actinobacteria from Sokolov Coal Basin, Miocene lacustrine sediment, Czech Republic.</title>
        <authorList>
            <person name="Lara A."/>
            <person name="Kotroba L."/>
            <person name="Nouioui I."/>
            <person name="Neumann-Schaal M."/>
            <person name="Mast Y."/>
            <person name="Chronakova A."/>
        </authorList>
    </citation>
    <scope>NUCLEOTIDE SEQUENCE [LARGE SCALE GENOMIC DNA]</scope>
    <source>
        <strain evidence="1 2">BCCO 10_0798</strain>
    </source>
</reference>
<proteinExistence type="predicted"/>
<reference evidence="1 2" key="2">
    <citation type="submission" date="2023-11" db="EMBL/GenBank/DDBJ databases">
        <authorList>
            <person name="Lara A.C."/>
            <person name="Chronakova A."/>
        </authorList>
    </citation>
    <scope>NUCLEOTIDE SEQUENCE [LARGE SCALE GENOMIC DNA]</scope>
    <source>
        <strain evidence="1 2">BCCO 10_0798</strain>
    </source>
</reference>
<dbReference type="RefSeq" id="WP_319984711.1">
    <property type="nucleotide sequence ID" value="NZ_JAXAVV010000006.1"/>
</dbReference>
<evidence type="ECO:0000313" key="2">
    <source>
        <dbReference type="Proteomes" id="UP001271792"/>
    </source>
</evidence>
<dbReference type="Gene3D" id="3.30.530.20">
    <property type="match status" value="1"/>
</dbReference>
<name>A0ABU4TR45_9PSEU</name>
<dbReference type="EMBL" id="JAXAVV010000006">
    <property type="protein sequence ID" value="MDX8050741.1"/>
    <property type="molecule type" value="Genomic_DNA"/>
</dbReference>
<protein>
    <submittedName>
        <fullName evidence="1">SRPBCC family protein</fullName>
    </submittedName>
</protein>
<sequence length="147" mass="16664">MPKRSVSATRTVHATADRIFDLLADPSKHPLIDGSGSVRAPRPSAPERLALGSAFGMDMKIGLAYRIENTVVEFEEDRLIAWRHINGHRWRWRLTPLADGTTEVTETFDWSTARLPLFFDLSPVPRRNLVSMERSLERLHALFGTNV</sequence>
<comment type="caution">
    <text evidence="1">The sequence shown here is derived from an EMBL/GenBank/DDBJ whole genome shotgun (WGS) entry which is preliminary data.</text>
</comment>
<organism evidence="1 2">
    <name type="scientific">Lentzea kristufekii</name>
    <dbReference type="NCBI Taxonomy" id="3095430"/>
    <lineage>
        <taxon>Bacteria</taxon>
        <taxon>Bacillati</taxon>
        <taxon>Actinomycetota</taxon>
        <taxon>Actinomycetes</taxon>
        <taxon>Pseudonocardiales</taxon>
        <taxon>Pseudonocardiaceae</taxon>
        <taxon>Lentzea</taxon>
    </lineage>
</organism>
<gene>
    <name evidence="1" type="ORF">SK571_15230</name>
</gene>
<dbReference type="Pfam" id="PF10604">
    <property type="entry name" value="Polyketide_cyc2"/>
    <property type="match status" value="1"/>
</dbReference>
<dbReference type="Proteomes" id="UP001271792">
    <property type="component" value="Unassembled WGS sequence"/>
</dbReference>
<dbReference type="InterPro" id="IPR019587">
    <property type="entry name" value="Polyketide_cyclase/dehydratase"/>
</dbReference>
<dbReference type="InterPro" id="IPR023393">
    <property type="entry name" value="START-like_dom_sf"/>
</dbReference>
<evidence type="ECO:0000313" key="1">
    <source>
        <dbReference type="EMBL" id="MDX8050741.1"/>
    </source>
</evidence>
<keyword evidence="2" id="KW-1185">Reference proteome</keyword>
<accession>A0ABU4TR45</accession>